<sequence length="233" mass="27541">MEIKAFGFTPILGWSFSRYDTFSDCKRKYYYQYYGKYDPEYKRAKIDFLKGLTSIPMEIGNVSHDVIQSVLERLLKSTAPIDTEKFEAHLKNIIRSRLEKIFFETYYDELEKIELDQLFEKTIACLNNFLSSERFEWIKDKAIAEKDNWLIEPSKYGESRLDGLKLYCKVDFLIPFEGKIFILDWKTGKKDGDKYSKQLVGYAAWASYHLDRVASDIEPIIAYLHPEYEEISL</sequence>
<dbReference type="InterPro" id="IPR038726">
    <property type="entry name" value="PDDEXK_AddAB-type"/>
</dbReference>
<organism evidence="2">
    <name type="scientific">marine metagenome</name>
    <dbReference type="NCBI Taxonomy" id="408172"/>
    <lineage>
        <taxon>unclassified sequences</taxon>
        <taxon>metagenomes</taxon>
        <taxon>ecological metagenomes</taxon>
    </lineage>
</organism>
<dbReference type="Pfam" id="PF12705">
    <property type="entry name" value="PDDEXK_1"/>
    <property type="match status" value="1"/>
</dbReference>
<dbReference type="Gene3D" id="3.90.320.10">
    <property type="match status" value="1"/>
</dbReference>
<evidence type="ECO:0000259" key="1">
    <source>
        <dbReference type="Pfam" id="PF12705"/>
    </source>
</evidence>
<proteinExistence type="predicted"/>
<dbReference type="AlphaFoldDB" id="A0A382RA51"/>
<dbReference type="InterPro" id="IPR011335">
    <property type="entry name" value="Restrct_endonuc-II-like"/>
</dbReference>
<accession>A0A382RA51</accession>
<dbReference type="InterPro" id="IPR011604">
    <property type="entry name" value="PDDEXK-like_dom_sf"/>
</dbReference>
<feature type="domain" description="PD-(D/E)XK endonuclease-like" evidence="1">
    <location>
        <begin position="14"/>
        <end position="209"/>
    </location>
</feature>
<dbReference type="EMBL" id="UINC01119806">
    <property type="protein sequence ID" value="SVC93898.1"/>
    <property type="molecule type" value="Genomic_DNA"/>
</dbReference>
<evidence type="ECO:0000313" key="2">
    <source>
        <dbReference type="EMBL" id="SVC93898.1"/>
    </source>
</evidence>
<reference evidence="2" key="1">
    <citation type="submission" date="2018-05" db="EMBL/GenBank/DDBJ databases">
        <authorList>
            <person name="Lanie J.A."/>
            <person name="Ng W.-L."/>
            <person name="Kazmierczak K.M."/>
            <person name="Andrzejewski T.M."/>
            <person name="Davidsen T.M."/>
            <person name="Wayne K.J."/>
            <person name="Tettelin H."/>
            <person name="Glass J.I."/>
            <person name="Rusch D."/>
            <person name="Podicherti R."/>
            <person name="Tsui H.-C.T."/>
            <person name="Winkler M.E."/>
        </authorList>
    </citation>
    <scope>NUCLEOTIDE SEQUENCE</scope>
</reference>
<dbReference type="SUPFAM" id="SSF52980">
    <property type="entry name" value="Restriction endonuclease-like"/>
    <property type="match status" value="1"/>
</dbReference>
<feature type="non-terminal residue" evidence="2">
    <location>
        <position position="233"/>
    </location>
</feature>
<name>A0A382RA51_9ZZZZ</name>
<protein>
    <recommendedName>
        <fullName evidence="1">PD-(D/E)XK endonuclease-like domain-containing protein</fullName>
    </recommendedName>
</protein>
<gene>
    <name evidence="2" type="ORF">METZ01_LOCUS346752</name>
</gene>